<dbReference type="InterPro" id="IPR020056">
    <property type="entry name" value="Rbsml_bL25/Gln-tRNA_synth_N"/>
</dbReference>
<dbReference type="InterPro" id="IPR020057">
    <property type="entry name" value="Ribosomal_bL25_b-dom"/>
</dbReference>
<dbReference type="HAMAP" id="MF_01336">
    <property type="entry name" value="Ribosomal_bL25"/>
    <property type="match status" value="1"/>
</dbReference>
<evidence type="ECO:0000259" key="8">
    <source>
        <dbReference type="Pfam" id="PF14693"/>
    </source>
</evidence>
<name>A0A3N0VDX4_9GAMM</name>
<dbReference type="NCBIfam" id="NF004130">
    <property type="entry name" value="PRK05618.1-5"/>
    <property type="match status" value="1"/>
</dbReference>
<evidence type="ECO:0000256" key="2">
    <source>
        <dbReference type="ARBA" id="ARBA00022884"/>
    </source>
</evidence>
<evidence type="ECO:0000256" key="6">
    <source>
        <dbReference type="SAM" id="MobiDB-lite"/>
    </source>
</evidence>
<dbReference type="InterPro" id="IPR020055">
    <property type="entry name" value="Ribosomal_bL25_short"/>
</dbReference>
<keyword evidence="4 5" id="KW-0687">Ribonucleoprotein</keyword>
<dbReference type="GO" id="GO:0008097">
    <property type="term" value="F:5S rRNA binding"/>
    <property type="evidence" value="ECO:0007669"/>
    <property type="project" value="InterPro"/>
</dbReference>
<dbReference type="NCBIfam" id="NF004128">
    <property type="entry name" value="PRK05618.1-2"/>
    <property type="match status" value="1"/>
</dbReference>
<dbReference type="InterPro" id="IPR011035">
    <property type="entry name" value="Ribosomal_bL25/Gln-tRNA_synth"/>
</dbReference>
<dbReference type="FunFam" id="2.40.240.10:FF:000002">
    <property type="entry name" value="50S ribosomal protein L25"/>
    <property type="match status" value="1"/>
</dbReference>
<dbReference type="InterPro" id="IPR020930">
    <property type="entry name" value="Ribosomal_uL5_bac-type"/>
</dbReference>
<dbReference type="GO" id="GO:0003735">
    <property type="term" value="F:structural constituent of ribosome"/>
    <property type="evidence" value="ECO:0007669"/>
    <property type="project" value="InterPro"/>
</dbReference>
<comment type="subunit">
    <text evidence="5">Part of the 50S ribosomal subunit; part of the 5S rRNA/L5/L18/L25 subcomplex. Contacts the 5S rRNA. Binds to the 5S rRNA independently of L5 and L18.</text>
</comment>
<dbReference type="Pfam" id="PF01386">
    <property type="entry name" value="Ribosomal_L25p"/>
    <property type="match status" value="1"/>
</dbReference>
<comment type="function">
    <text evidence="5">This is one of the proteins that binds to the 5S RNA in the ribosome where it forms part of the central protuberance.</text>
</comment>
<gene>
    <name evidence="5" type="primary">rplY</name>
    <name evidence="5" type="synonym">ctc</name>
    <name evidence="9" type="ORF">ED208_08020</name>
</gene>
<feature type="domain" description="Large ribosomal subunit protein bL25 L25" evidence="7">
    <location>
        <begin position="8"/>
        <end position="95"/>
    </location>
</feature>
<feature type="domain" description="Large ribosomal subunit protein bL25 beta" evidence="8">
    <location>
        <begin position="107"/>
        <end position="192"/>
    </location>
</feature>
<evidence type="ECO:0000313" key="10">
    <source>
        <dbReference type="Proteomes" id="UP000282106"/>
    </source>
</evidence>
<feature type="region of interest" description="Disordered" evidence="6">
    <location>
        <begin position="200"/>
        <end position="228"/>
    </location>
</feature>
<evidence type="ECO:0000259" key="7">
    <source>
        <dbReference type="Pfam" id="PF01386"/>
    </source>
</evidence>
<dbReference type="SUPFAM" id="SSF50715">
    <property type="entry name" value="Ribosomal protein L25-like"/>
    <property type="match status" value="1"/>
</dbReference>
<proteinExistence type="inferred from homology"/>
<dbReference type="NCBIfam" id="NF004612">
    <property type="entry name" value="PRK05943.1"/>
    <property type="match status" value="1"/>
</dbReference>
<dbReference type="InterPro" id="IPR037121">
    <property type="entry name" value="Ribosomal_bL25_C"/>
</dbReference>
<evidence type="ECO:0000256" key="3">
    <source>
        <dbReference type="ARBA" id="ARBA00022980"/>
    </source>
</evidence>
<keyword evidence="10" id="KW-1185">Reference proteome</keyword>
<dbReference type="CDD" id="cd00495">
    <property type="entry name" value="Ribosomal_L25_TL5_CTC"/>
    <property type="match status" value="1"/>
</dbReference>
<dbReference type="PANTHER" id="PTHR33284">
    <property type="entry name" value="RIBOSOMAL PROTEIN L25/GLN-TRNA SYNTHETASE, ANTI-CODON-BINDING DOMAIN-CONTAINING PROTEIN"/>
    <property type="match status" value="1"/>
</dbReference>
<dbReference type="GO" id="GO:0022625">
    <property type="term" value="C:cytosolic large ribosomal subunit"/>
    <property type="evidence" value="ECO:0007669"/>
    <property type="project" value="TreeGrafter"/>
</dbReference>
<organism evidence="9 10">
    <name type="scientific">Stagnimonas aquatica</name>
    <dbReference type="NCBI Taxonomy" id="2689987"/>
    <lineage>
        <taxon>Bacteria</taxon>
        <taxon>Pseudomonadati</taxon>
        <taxon>Pseudomonadota</taxon>
        <taxon>Gammaproteobacteria</taxon>
        <taxon>Nevskiales</taxon>
        <taxon>Nevskiaceae</taxon>
        <taxon>Stagnimonas</taxon>
    </lineage>
</organism>
<reference evidence="9 10" key="1">
    <citation type="submission" date="2018-10" db="EMBL/GenBank/DDBJ databases">
        <authorList>
            <person name="Chen W.-M."/>
        </authorList>
    </citation>
    <scope>NUCLEOTIDE SEQUENCE [LARGE SCALE GENOMIC DNA]</scope>
    <source>
        <strain evidence="9 10">THS-13</strain>
    </source>
</reference>
<dbReference type="EMBL" id="RJVO01000003">
    <property type="protein sequence ID" value="ROH90916.1"/>
    <property type="molecule type" value="Genomic_DNA"/>
</dbReference>
<dbReference type="Pfam" id="PF14693">
    <property type="entry name" value="Ribosomal_TL5_C"/>
    <property type="match status" value="1"/>
</dbReference>
<dbReference type="Gene3D" id="2.40.240.10">
    <property type="entry name" value="Ribosomal Protein L25, Chain P"/>
    <property type="match status" value="1"/>
</dbReference>
<evidence type="ECO:0000256" key="4">
    <source>
        <dbReference type="ARBA" id="ARBA00023274"/>
    </source>
</evidence>
<dbReference type="InParanoid" id="A0A3N0VDX4"/>
<keyword evidence="2 5" id="KW-0694">RNA-binding</keyword>
<accession>A0A3N0VDX4</accession>
<dbReference type="Proteomes" id="UP000282106">
    <property type="component" value="Unassembled WGS sequence"/>
</dbReference>
<dbReference type="NCBIfam" id="TIGR00731">
    <property type="entry name" value="bL25_bact_ctc"/>
    <property type="match status" value="1"/>
</dbReference>
<evidence type="ECO:0000256" key="1">
    <source>
        <dbReference type="ARBA" id="ARBA00022730"/>
    </source>
</evidence>
<sequence length="228" mass="24644">MKESFVVNAEVRNDQGKGASRRLRREGKVPAVLYGGHEGAQSLVVDHNELKNHLKTEAFYSHILTLDVGGKQQQVVLKDLQRHPLRHEDILHLDLYRILADKLLRRAVPLHFVGAEAAPGVKLGGGKLEHVHNEVEVECLPKDLPEYISVDVSKLELNQSIHLSELSLPEGVKLTSLLRGKDDSVCAVHAPKVVEEAAAAPAAADVPAANQKAPAAAAAPAKAAPKKK</sequence>
<dbReference type="HAMAP" id="MF_01334">
    <property type="entry name" value="Ribosomal_bL25_CTC"/>
    <property type="match status" value="1"/>
</dbReference>
<evidence type="ECO:0000256" key="5">
    <source>
        <dbReference type="HAMAP-Rule" id="MF_01334"/>
    </source>
</evidence>
<dbReference type="PANTHER" id="PTHR33284:SF1">
    <property type="entry name" value="RIBOSOMAL PROTEIN L25_GLN-TRNA SYNTHETASE, ANTI-CODON-BINDING DOMAIN-CONTAINING PROTEIN"/>
    <property type="match status" value="1"/>
</dbReference>
<comment type="caution">
    <text evidence="9">The sequence shown here is derived from an EMBL/GenBank/DDBJ whole genome shotgun (WGS) entry which is preliminary data.</text>
</comment>
<keyword evidence="3 5" id="KW-0689">Ribosomal protein</keyword>
<dbReference type="Gene3D" id="2.170.120.20">
    <property type="entry name" value="Ribosomal protein L25, beta domain"/>
    <property type="match status" value="1"/>
</dbReference>
<dbReference type="GO" id="GO:0006412">
    <property type="term" value="P:translation"/>
    <property type="evidence" value="ECO:0007669"/>
    <property type="project" value="UniProtKB-UniRule"/>
</dbReference>
<protein>
    <recommendedName>
        <fullName evidence="5">Large ribosomal subunit protein bL25</fullName>
    </recommendedName>
    <alternativeName>
        <fullName evidence="5">General stress protein CTC</fullName>
    </alternativeName>
</protein>
<keyword evidence="1 5" id="KW-0699">rRNA-binding</keyword>
<evidence type="ECO:0000313" key="9">
    <source>
        <dbReference type="EMBL" id="ROH90916.1"/>
    </source>
</evidence>
<dbReference type="InterPro" id="IPR029751">
    <property type="entry name" value="Ribosomal_L25_dom"/>
</dbReference>
<comment type="similarity">
    <text evidence="5">Belongs to the bacterial ribosomal protein bL25 family. CTC subfamily.</text>
</comment>
<dbReference type="RefSeq" id="WP_123211371.1">
    <property type="nucleotide sequence ID" value="NZ_RJVO01000003.1"/>
</dbReference>
<dbReference type="InterPro" id="IPR001021">
    <property type="entry name" value="Ribosomal_bL25_long"/>
</dbReference>
<dbReference type="AlphaFoldDB" id="A0A3N0VDX4"/>